<dbReference type="AlphaFoldDB" id="A0A4R3NZG3"/>
<dbReference type="Proteomes" id="UP000049495">
    <property type="component" value="Unassembled WGS sequence"/>
</dbReference>
<comment type="caution">
    <text evidence="2">The sequence shown here is derived from an EMBL/GenBank/DDBJ whole genome shotgun (WGS) entry which is preliminary data.</text>
</comment>
<reference evidence="2 4" key="1">
    <citation type="submission" date="2014-06" db="EMBL/GenBank/DDBJ databases">
        <authorList>
            <person name="Le Roux F."/>
        </authorList>
    </citation>
    <scope>NUCLEOTIDE SEQUENCE</scope>
    <source>
        <strain evidence="3 4">J5-4</strain>
        <strain evidence="2">J5-5</strain>
    </source>
</reference>
<dbReference type="OrthoDB" id="5883041at2"/>
<sequence>MNNVNKMIIFLFVVNALLITLISLLSVLNHPPFLDGRENTMLFSRGRTYTNLEAKSFKEVITFAHKFGGVHDLHSSMLSEGETKALNVYYSVYFFGKNLFSKTNTLGSKNYTHSTEPDLVKAHLMADSSEQFFQTLYQDRYTFCYSSLLTNRVQCLTAD</sequence>
<organism evidence="2 5">
    <name type="scientific">Vibrio crassostreae</name>
    <dbReference type="NCBI Taxonomy" id="246167"/>
    <lineage>
        <taxon>Bacteria</taxon>
        <taxon>Pseudomonadati</taxon>
        <taxon>Pseudomonadota</taxon>
        <taxon>Gammaproteobacteria</taxon>
        <taxon>Vibrionales</taxon>
        <taxon>Vibrionaceae</taxon>
        <taxon>Vibrio</taxon>
    </lineage>
</organism>
<evidence type="ECO:0000256" key="1">
    <source>
        <dbReference type="SAM" id="Phobius"/>
    </source>
</evidence>
<name>A0A4R3NZG3_9VIBR</name>
<evidence type="ECO:0000313" key="5">
    <source>
        <dbReference type="Proteomes" id="UP000049495"/>
    </source>
</evidence>
<dbReference type="EMBL" id="CCJV01000063">
    <property type="protein sequence ID" value="CDT16192.1"/>
    <property type="molecule type" value="Genomic_DNA"/>
</dbReference>
<keyword evidence="4" id="KW-1185">Reference proteome</keyword>
<feature type="transmembrane region" description="Helical" evidence="1">
    <location>
        <begin position="7"/>
        <end position="28"/>
    </location>
</feature>
<evidence type="ECO:0000313" key="2">
    <source>
        <dbReference type="EMBL" id="CDT16192.1"/>
    </source>
</evidence>
<dbReference type="Proteomes" id="UP000049077">
    <property type="component" value="Unassembled WGS sequence"/>
</dbReference>
<keyword evidence="1" id="KW-0812">Transmembrane</keyword>
<dbReference type="EMBL" id="CCJX01000066">
    <property type="protein sequence ID" value="CDT17571.1"/>
    <property type="molecule type" value="Genomic_DNA"/>
</dbReference>
<dbReference type="GeneID" id="93903605"/>
<accession>A0A4R3NZG3</accession>
<evidence type="ECO:0000313" key="3">
    <source>
        <dbReference type="EMBL" id="CDT17571.1"/>
    </source>
</evidence>
<keyword evidence="1" id="KW-0472">Membrane</keyword>
<keyword evidence="1" id="KW-1133">Transmembrane helix</keyword>
<reference evidence="5" key="2">
    <citation type="submission" date="2014-06" db="EMBL/GenBank/DDBJ databases">
        <authorList>
            <person name="Le Roux Frederique"/>
        </authorList>
    </citation>
    <scope>NUCLEOTIDE SEQUENCE [LARGE SCALE GENOMIC DNA]</scope>
    <source>
        <strain evidence="5">J5-5</strain>
    </source>
</reference>
<protein>
    <submittedName>
        <fullName evidence="2">Uncharacterized protein</fullName>
    </submittedName>
</protein>
<proteinExistence type="predicted"/>
<gene>
    <name evidence="3" type="ORF">VCR4J5_1580010</name>
    <name evidence="2" type="ORF">VCR5J5_1550010</name>
</gene>
<dbReference type="RefSeq" id="WP_048661448.1">
    <property type="nucleotide sequence ID" value="NZ_AP025479.1"/>
</dbReference>
<evidence type="ECO:0000313" key="4">
    <source>
        <dbReference type="Proteomes" id="UP000049077"/>
    </source>
</evidence>